<organism evidence="1 2">
    <name type="scientific">Trichoderma arundinaceum</name>
    <dbReference type="NCBI Taxonomy" id="490622"/>
    <lineage>
        <taxon>Eukaryota</taxon>
        <taxon>Fungi</taxon>
        <taxon>Dikarya</taxon>
        <taxon>Ascomycota</taxon>
        <taxon>Pezizomycotina</taxon>
        <taxon>Sordariomycetes</taxon>
        <taxon>Hypocreomycetidae</taxon>
        <taxon>Hypocreales</taxon>
        <taxon>Hypocreaceae</taxon>
        <taxon>Trichoderma</taxon>
    </lineage>
</organism>
<proteinExistence type="predicted"/>
<evidence type="ECO:0000313" key="1">
    <source>
        <dbReference type="EMBL" id="RFU72930.1"/>
    </source>
</evidence>
<comment type="caution">
    <text evidence="1">The sequence shown here is derived from an EMBL/GenBank/DDBJ whole genome shotgun (WGS) entry which is preliminary data.</text>
</comment>
<dbReference type="Proteomes" id="UP000266272">
    <property type="component" value="Unassembled WGS sequence"/>
</dbReference>
<evidence type="ECO:0000313" key="2">
    <source>
        <dbReference type="Proteomes" id="UP000266272"/>
    </source>
</evidence>
<reference evidence="1 2" key="1">
    <citation type="journal article" date="2018" name="PLoS Pathog.">
        <title>Evolution of structural diversity of trichothecenes, a family of toxins produced by plant pathogenic and entomopathogenic fungi.</title>
        <authorList>
            <person name="Proctor R.H."/>
            <person name="McCormick S.P."/>
            <person name="Kim H.S."/>
            <person name="Cardoza R.E."/>
            <person name="Stanley A.M."/>
            <person name="Lindo L."/>
            <person name="Kelly A."/>
            <person name="Brown D.W."/>
            <person name="Lee T."/>
            <person name="Vaughan M.M."/>
            <person name="Alexander N.J."/>
            <person name="Busman M."/>
            <person name="Gutierrez S."/>
        </authorList>
    </citation>
    <scope>NUCLEOTIDE SEQUENCE [LARGE SCALE GENOMIC DNA]</scope>
    <source>
        <strain evidence="1 2">IBT 40837</strain>
    </source>
</reference>
<dbReference type="EMBL" id="PXOA01000742">
    <property type="protein sequence ID" value="RFU72930.1"/>
    <property type="molecule type" value="Genomic_DNA"/>
</dbReference>
<sequence length="168" mass="17981">MYVICRCTEYPSVPPAYPLHRHVPQRPLDPYPPHGSPVPWLASICASLFSLDSLHGSSLSLLGLALSRLARAMPRRASPRLGCSGLDVAEPPGQRPKHAHTRPLGLGPAQRYPYPIPYPAIHPAAFDRQARLTLLLCLVLGATAANSIPASSSHPPSSLPVLGAPFIL</sequence>
<gene>
    <name evidence="1" type="ORF">TARUN_9327</name>
</gene>
<protein>
    <submittedName>
        <fullName evidence="1">Uncharacterized protein</fullName>
    </submittedName>
</protein>
<name>A0A395NA02_TRIAR</name>
<keyword evidence="2" id="KW-1185">Reference proteome</keyword>
<accession>A0A395NA02</accession>
<dbReference type="AlphaFoldDB" id="A0A395NA02"/>